<organism evidence="1">
    <name type="scientific">Siphoviridae sp. ctxMM9</name>
    <dbReference type="NCBI Taxonomy" id="2827973"/>
    <lineage>
        <taxon>Viruses</taxon>
        <taxon>Duplodnaviria</taxon>
        <taxon>Heunggongvirae</taxon>
        <taxon>Uroviricota</taxon>
        <taxon>Caudoviricetes</taxon>
    </lineage>
</organism>
<protein>
    <submittedName>
        <fullName evidence="1">Uncharacterized protein</fullName>
    </submittedName>
</protein>
<reference evidence="1" key="1">
    <citation type="journal article" date="2021" name="Proc. Natl. Acad. Sci. U.S.A.">
        <title>A Catalog of Tens of Thousands of Viruses from Human Metagenomes Reveals Hidden Associations with Chronic Diseases.</title>
        <authorList>
            <person name="Tisza M.J."/>
            <person name="Buck C.B."/>
        </authorList>
    </citation>
    <scope>NUCLEOTIDE SEQUENCE</scope>
    <source>
        <strain evidence="1">CtxMM9</strain>
    </source>
</reference>
<proteinExistence type="predicted"/>
<evidence type="ECO:0000313" key="1">
    <source>
        <dbReference type="EMBL" id="DAF58866.1"/>
    </source>
</evidence>
<name>A0A8S5T7Y4_9CAUD</name>
<dbReference type="EMBL" id="BK032759">
    <property type="protein sequence ID" value="DAF58866.1"/>
    <property type="molecule type" value="Genomic_DNA"/>
</dbReference>
<accession>A0A8S5T7Y4</accession>
<sequence length="31" mass="3566">MELTRKQEEGLKIAVARYKDKEAYTCISGYA</sequence>